<dbReference type="Pfam" id="PF00920">
    <property type="entry name" value="ILVD_EDD_N"/>
    <property type="match status" value="1"/>
</dbReference>
<dbReference type="PROSITE" id="PS00886">
    <property type="entry name" value="ILVD_EDD_1"/>
    <property type="match status" value="1"/>
</dbReference>
<dbReference type="SUPFAM" id="SSF52016">
    <property type="entry name" value="LeuD/IlvD-like"/>
    <property type="match status" value="1"/>
</dbReference>
<gene>
    <name evidence="8" type="ORF">O1D97_00320</name>
</gene>
<dbReference type="PANTHER" id="PTHR43183:SF1">
    <property type="entry name" value="HYPOTHETICAL DIHYDROXY-ACID DEHYDRATASE (EUROFUNG)-RELATED"/>
    <property type="match status" value="1"/>
</dbReference>
<protein>
    <submittedName>
        <fullName evidence="8">Dihydroxy-acid dehydratase family protein</fullName>
    </submittedName>
</protein>
<evidence type="ECO:0000256" key="3">
    <source>
        <dbReference type="ARBA" id="ARBA00023004"/>
    </source>
</evidence>
<evidence type="ECO:0000259" key="7">
    <source>
        <dbReference type="Pfam" id="PF24877"/>
    </source>
</evidence>
<comment type="caution">
    <text evidence="8">The sequence shown here is derived from an EMBL/GenBank/DDBJ whole genome shotgun (WGS) entry which is preliminary data.</text>
</comment>
<evidence type="ECO:0000256" key="1">
    <source>
        <dbReference type="ARBA" id="ARBA00006486"/>
    </source>
</evidence>
<dbReference type="SUPFAM" id="SSF143975">
    <property type="entry name" value="IlvD/EDD N-terminal domain-like"/>
    <property type="match status" value="1"/>
</dbReference>
<evidence type="ECO:0000259" key="6">
    <source>
        <dbReference type="Pfam" id="PF00920"/>
    </source>
</evidence>
<proteinExistence type="inferred from homology"/>
<evidence type="ECO:0000313" key="9">
    <source>
        <dbReference type="Proteomes" id="UP001149719"/>
    </source>
</evidence>
<dbReference type="InterPro" id="IPR056740">
    <property type="entry name" value="ILV_EDD_C"/>
</dbReference>
<dbReference type="NCBIfam" id="NF004784">
    <property type="entry name" value="PRK06131.1"/>
    <property type="match status" value="1"/>
</dbReference>
<dbReference type="InterPro" id="IPR052352">
    <property type="entry name" value="Sugar_Degrad_Dehydratases"/>
</dbReference>
<dbReference type="InterPro" id="IPR000581">
    <property type="entry name" value="ILV_EDD_N"/>
</dbReference>
<dbReference type="InterPro" id="IPR020558">
    <property type="entry name" value="DiOHA_6PGluconate_deHydtase_CS"/>
</dbReference>
<evidence type="ECO:0000313" key="8">
    <source>
        <dbReference type="EMBL" id="MCZ2720123.1"/>
    </source>
</evidence>
<dbReference type="Gene3D" id="3.50.30.80">
    <property type="entry name" value="IlvD/EDD C-terminal domain-like"/>
    <property type="match status" value="1"/>
</dbReference>
<keyword evidence="5" id="KW-0456">Lyase</keyword>
<dbReference type="PANTHER" id="PTHR43183">
    <property type="entry name" value="HYPOTHETICAL DIHYDROXYACID DEHYDRATASE (EUROFUNG)-RELATED"/>
    <property type="match status" value="1"/>
</dbReference>
<evidence type="ECO:0000256" key="4">
    <source>
        <dbReference type="ARBA" id="ARBA00023014"/>
    </source>
</evidence>
<comment type="similarity">
    <text evidence="1">Belongs to the IlvD/Edd family.</text>
</comment>
<keyword evidence="3" id="KW-0408">Iron</keyword>
<dbReference type="InterPro" id="IPR042096">
    <property type="entry name" value="Dihydro-acid_dehy_C"/>
</dbReference>
<name>A0ABT4JQM6_9GAMM</name>
<sequence length="594" mass="64215">MQKNNNFRLRSQQWFDDPSHADMTALYVERYMNQGLTREELQSGRPIIGIAQTGSDLTPCNRHHVQLAQRIKEGIRDAGGIPMEFPVHPIAEQTRRPTAALDRNLAYLGLVEILHGYPLDGVVLTTGCDKTTPACLMAAATTDLPSIVLSGGPMLDGHHKGELIGSGTVIWSSRKLLATGKIDYEGFMEMTTAASPSIGHCNTMGTALSMNALAEALGMSLPGCASIPAPYRERGQMAYATGKRICELVLNDIRPSHIMTKEAFHNAIAVASALGASTNCPPHLIAIARHMGIDLSLDDWQEVGEDIPLIVNCMPAGKHLGEGFHRAGGVPAVLHELQKSGYLHDQCETVNGKTIGEIAAKNPTHNADVIYPCTTPLKHRAGFIVLSGNFFDSAIMKMSVVGEAFKKTYLSEPGAENSFKARAIVFEGPEDYHARIEDPELNIDERCILVIRGAGTVGYPGSAEVVNMDPPSKLMKKGVTSLPCLGDGRQSGTSASPSILNMSPESAVGGGIALLQTNDILLVDLNKRSINLQIDDAELEKRRQEWTPNIPASQTPWQELYRQLVGQLSTGGCLEPATLHLKVISKDNPPRHSH</sequence>
<feature type="domain" description="Dihydroxy-acid/6-phosphogluconate dehydratase N-terminal" evidence="6">
    <location>
        <begin position="45"/>
        <end position="357"/>
    </location>
</feature>
<feature type="domain" description="Dihydroxy-acid/6-phosphogluconate dehydratase C-terminal" evidence="7">
    <location>
        <begin position="368"/>
        <end position="571"/>
    </location>
</feature>
<dbReference type="Pfam" id="PF24877">
    <property type="entry name" value="ILV_EDD_C"/>
    <property type="match status" value="1"/>
</dbReference>
<dbReference type="EMBL" id="JAPUBN010000001">
    <property type="protein sequence ID" value="MCZ2720123.1"/>
    <property type="molecule type" value="Genomic_DNA"/>
</dbReference>
<keyword evidence="2" id="KW-0479">Metal-binding</keyword>
<evidence type="ECO:0000256" key="5">
    <source>
        <dbReference type="ARBA" id="ARBA00023239"/>
    </source>
</evidence>
<evidence type="ECO:0000256" key="2">
    <source>
        <dbReference type="ARBA" id="ARBA00022723"/>
    </source>
</evidence>
<accession>A0ABT4JQM6</accession>
<dbReference type="Proteomes" id="UP001149719">
    <property type="component" value="Unassembled WGS sequence"/>
</dbReference>
<keyword evidence="9" id="KW-1185">Reference proteome</keyword>
<dbReference type="RefSeq" id="WP_269121775.1">
    <property type="nucleotide sequence ID" value="NZ_JAPUBN010000001.1"/>
</dbReference>
<keyword evidence="4" id="KW-0411">Iron-sulfur</keyword>
<reference evidence="8" key="1">
    <citation type="submission" date="2022-12" db="EMBL/GenBank/DDBJ databases">
        <title>Marinomonas 15G1-11 sp. nov, isolated from marine algae.</title>
        <authorList>
            <person name="Butt M."/>
            <person name="Choi D.G."/>
            <person name="Kim J.M."/>
            <person name="Lee J.K."/>
            <person name="Baek J.H."/>
            <person name="Jeon C.O."/>
        </authorList>
    </citation>
    <scope>NUCLEOTIDE SEQUENCE</scope>
    <source>
        <strain evidence="8">15G1-11</strain>
    </source>
</reference>
<dbReference type="InterPro" id="IPR037237">
    <property type="entry name" value="IlvD/EDD_N"/>
</dbReference>
<dbReference type="NCBIfam" id="NF009560">
    <property type="entry name" value="PRK13017.1"/>
    <property type="match status" value="1"/>
</dbReference>
<organism evidence="8 9">
    <name type="scientific">Marinomonas phaeophyticola</name>
    <dbReference type="NCBI Taxonomy" id="3004091"/>
    <lineage>
        <taxon>Bacteria</taxon>
        <taxon>Pseudomonadati</taxon>
        <taxon>Pseudomonadota</taxon>
        <taxon>Gammaproteobacteria</taxon>
        <taxon>Oceanospirillales</taxon>
        <taxon>Oceanospirillaceae</taxon>
        <taxon>Marinomonas</taxon>
    </lineage>
</organism>